<reference evidence="1 2" key="1">
    <citation type="submission" date="2018-11" db="EMBL/GenBank/DDBJ databases">
        <authorList>
            <consortium name="Pathogen Informatics"/>
        </authorList>
    </citation>
    <scope>NUCLEOTIDE SEQUENCE [LARGE SCALE GENOMIC DNA]</scope>
    <source>
        <strain>Denwood</strain>
        <strain evidence="2">Zambia</strain>
    </source>
</reference>
<evidence type="ECO:0000313" key="2">
    <source>
        <dbReference type="Proteomes" id="UP000269396"/>
    </source>
</evidence>
<sequence>MQLNHTDHYFPEYIELEMLRLAGQDDNRYQLKVSNILGNRVGVTN</sequence>
<dbReference type="Proteomes" id="UP000269396">
    <property type="component" value="Unassembled WGS sequence"/>
</dbReference>
<dbReference type="EMBL" id="UZAL01052768">
    <property type="protein sequence ID" value="VDP87843.1"/>
    <property type="molecule type" value="Genomic_DNA"/>
</dbReference>
<keyword evidence="2" id="KW-1185">Reference proteome</keyword>
<evidence type="ECO:0000313" key="1">
    <source>
        <dbReference type="EMBL" id="VDP87843.1"/>
    </source>
</evidence>
<gene>
    <name evidence="1" type="ORF">SMTD_LOCUS22633</name>
</gene>
<proteinExistence type="predicted"/>
<organism evidence="1 2">
    <name type="scientific">Schistosoma mattheei</name>
    <dbReference type="NCBI Taxonomy" id="31246"/>
    <lineage>
        <taxon>Eukaryota</taxon>
        <taxon>Metazoa</taxon>
        <taxon>Spiralia</taxon>
        <taxon>Lophotrochozoa</taxon>
        <taxon>Platyhelminthes</taxon>
        <taxon>Trematoda</taxon>
        <taxon>Digenea</taxon>
        <taxon>Strigeidida</taxon>
        <taxon>Schistosomatoidea</taxon>
        <taxon>Schistosomatidae</taxon>
        <taxon>Schistosoma</taxon>
    </lineage>
</organism>
<protein>
    <submittedName>
        <fullName evidence="1">Uncharacterized protein</fullName>
    </submittedName>
</protein>
<accession>A0A3P8KYR1</accession>
<dbReference type="AlphaFoldDB" id="A0A3P8KYR1"/>
<name>A0A3P8KYR1_9TREM</name>